<evidence type="ECO:0000256" key="10">
    <source>
        <dbReference type="ARBA" id="ARBA00022729"/>
    </source>
</evidence>
<dbReference type="OMA" id="KVDYCLR"/>
<keyword evidence="9 21" id="KW-0812">Transmembrane</keyword>
<dbReference type="PROSITE" id="PS50011">
    <property type="entry name" value="PROTEIN_KINASE_DOM"/>
    <property type="match status" value="1"/>
</dbReference>
<evidence type="ECO:0000256" key="1">
    <source>
        <dbReference type="ARBA" id="ARBA00004162"/>
    </source>
</evidence>
<dbReference type="Gramene" id="CDO96774">
    <property type="protein sequence ID" value="CDO96774"/>
    <property type="gene ID" value="GSCOC_T00013898001"/>
</dbReference>
<dbReference type="PANTHER" id="PTHR45974">
    <property type="entry name" value="RECEPTOR-LIKE PROTEIN 55"/>
    <property type="match status" value="1"/>
</dbReference>
<evidence type="ECO:0000313" key="24">
    <source>
        <dbReference type="EMBL" id="CDO96774.1"/>
    </source>
</evidence>
<evidence type="ECO:0000256" key="3">
    <source>
        <dbReference type="ARBA" id="ARBA00012513"/>
    </source>
</evidence>
<keyword evidence="15 21" id="KW-1133">Transmembrane helix</keyword>
<dbReference type="GO" id="GO:0005886">
    <property type="term" value="C:plasma membrane"/>
    <property type="evidence" value="ECO:0007669"/>
    <property type="project" value="UniProtKB-SubCell"/>
</dbReference>
<evidence type="ECO:0000256" key="7">
    <source>
        <dbReference type="ARBA" id="ARBA00022614"/>
    </source>
</evidence>
<evidence type="ECO:0000256" key="4">
    <source>
        <dbReference type="ARBA" id="ARBA00022475"/>
    </source>
</evidence>
<keyword evidence="16 21" id="KW-0472">Membrane</keyword>
<feature type="transmembrane region" description="Helical" evidence="21">
    <location>
        <begin position="525"/>
        <end position="549"/>
    </location>
</feature>
<dbReference type="InterPro" id="IPR000719">
    <property type="entry name" value="Prot_kinase_dom"/>
</dbReference>
<dbReference type="Gene3D" id="3.30.200.20">
    <property type="entry name" value="Phosphorylase Kinase, domain 1"/>
    <property type="match status" value="1"/>
</dbReference>
<dbReference type="InterPro" id="IPR013210">
    <property type="entry name" value="LRR_N_plant-typ"/>
</dbReference>
<dbReference type="InterPro" id="IPR003591">
    <property type="entry name" value="Leu-rich_rpt_typical-subtyp"/>
</dbReference>
<keyword evidence="13" id="KW-0418">Kinase</keyword>
<evidence type="ECO:0000256" key="22">
    <source>
        <dbReference type="SAM" id="SignalP"/>
    </source>
</evidence>
<keyword evidence="4" id="KW-1003">Cell membrane</keyword>
<evidence type="ECO:0000256" key="21">
    <source>
        <dbReference type="SAM" id="Phobius"/>
    </source>
</evidence>
<keyword evidence="11" id="KW-0677">Repeat</keyword>
<keyword evidence="18" id="KW-0325">Glycoprotein</keyword>
<accession>A0A068TLH9</accession>
<dbReference type="GO" id="GO:0005524">
    <property type="term" value="F:ATP binding"/>
    <property type="evidence" value="ECO:0007669"/>
    <property type="project" value="UniProtKB-KW"/>
</dbReference>
<evidence type="ECO:0000259" key="23">
    <source>
        <dbReference type="PROSITE" id="PS50011"/>
    </source>
</evidence>
<dbReference type="FunFam" id="3.30.200.20:FF:000661">
    <property type="entry name" value="Serine-threonine protein kinase plant-type"/>
    <property type="match status" value="1"/>
</dbReference>
<dbReference type="EMBL" id="HG739085">
    <property type="protein sequence ID" value="CDO96774.1"/>
    <property type="molecule type" value="Genomic_DNA"/>
</dbReference>
<comment type="subcellular location">
    <subcellularLocation>
        <location evidence="1">Cell membrane</location>
        <topology evidence="1">Single-pass membrane protein</topology>
    </subcellularLocation>
</comment>
<dbReference type="PRINTS" id="PR00019">
    <property type="entry name" value="LEURICHRPT"/>
</dbReference>
<dbReference type="PANTHER" id="PTHR45974:SF29">
    <property type="entry name" value="PROTEIN KINASE DOMAIN-CONTAINING PROTEIN"/>
    <property type="match status" value="1"/>
</dbReference>
<dbReference type="SMART" id="SM00365">
    <property type="entry name" value="LRR_SD22"/>
    <property type="match status" value="6"/>
</dbReference>
<dbReference type="FunFam" id="1.10.510.10:FF:000358">
    <property type="entry name" value="Putative leucine-rich repeat receptor-like serine/threonine-protein kinase"/>
    <property type="match status" value="1"/>
</dbReference>
<dbReference type="SUPFAM" id="SSF56112">
    <property type="entry name" value="Protein kinase-like (PK-like)"/>
    <property type="match status" value="1"/>
</dbReference>
<dbReference type="GO" id="GO:0051707">
    <property type="term" value="P:response to other organism"/>
    <property type="evidence" value="ECO:0007669"/>
    <property type="project" value="UniProtKB-ARBA"/>
</dbReference>
<dbReference type="PROSITE" id="PS00108">
    <property type="entry name" value="PROTEIN_KINASE_ST"/>
    <property type="match status" value="1"/>
</dbReference>
<dbReference type="Pfam" id="PF08263">
    <property type="entry name" value="LRRNT_2"/>
    <property type="match status" value="1"/>
</dbReference>
<proteinExistence type="inferred from homology"/>
<feature type="chain" id="PRO_5001653988" description="non-specific serine/threonine protein kinase" evidence="22">
    <location>
        <begin position="23"/>
        <end position="864"/>
    </location>
</feature>
<gene>
    <name evidence="24" type="ORF">GSCOC_T00013898001</name>
</gene>
<comment type="similarity">
    <text evidence="2">Belongs to the protein kinase superfamily. Ser/Thr protein kinase family.</text>
</comment>
<evidence type="ECO:0000256" key="8">
    <source>
        <dbReference type="ARBA" id="ARBA00022679"/>
    </source>
</evidence>
<dbReference type="SMART" id="SM00369">
    <property type="entry name" value="LRR_TYP"/>
    <property type="match status" value="8"/>
</dbReference>
<dbReference type="PhylomeDB" id="A0A068TLH9"/>
<keyword evidence="10 22" id="KW-0732">Signal</keyword>
<comment type="catalytic activity">
    <reaction evidence="19">
        <text>L-threonyl-[protein] + ATP = O-phospho-L-threonyl-[protein] + ADP + H(+)</text>
        <dbReference type="Rhea" id="RHEA:46608"/>
        <dbReference type="Rhea" id="RHEA-COMP:11060"/>
        <dbReference type="Rhea" id="RHEA-COMP:11605"/>
        <dbReference type="ChEBI" id="CHEBI:15378"/>
        <dbReference type="ChEBI" id="CHEBI:30013"/>
        <dbReference type="ChEBI" id="CHEBI:30616"/>
        <dbReference type="ChEBI" id="CHEBI:61977"/>
        <dbReference type="ChEBI" id="CHEBI:456216"/>
        <dbReference type="EC" id="2.7.11.1"/>
    </reaction>
</comment>
<dbReference type="GO" id="GO:0006952">
    <property type="term" value="P:defense response"/>
    <property type="evidence" value="ECO:0007669"/>
    <property type="project" value="UniProtKB-ARBA"/>
</dbReference>
<dbReference type="FunFam" id="3.80.10.10:FF:000627">
    <property type="entry name" value="Probable leucine-rich repeat receptor-like protein kinase At2g33170"/>
    <property type="match status" value="1"/>
</dbReference>
<feature type="signal peptide" evidence="22">
    <location>
        <begin position="1"/>
        <end position="22"/>
    </location>
</feature>
<dbReference type="InterPro" id="IPR008271">
    <property type="entry name" value="Ser/Thr_kinase_AS"/>
</dbReference>
<dbReference type="Proteomes" id="UP000295252">
    <property type="component" value="Chromosome IV"/>
</dbReference>
<dbReference type="PROSITE" id="PS51450">
    <property type="entry name" value="LRR"/>
    <property type="match status" value="1"/>
</dbReference>
<protein>
    <recommendedName>
        <fullName evidence="3">non-specific serine/threonine protein kinase</fullName>
        <ecNumber evidence="3">2.7.11.1</ecNumber>
    </recommendedName>
</protein>
<keyword evidence="6" id="KW-0597">Phosphoprotein</keyword>
<dbReference type="InterPro" id="IPR032675">
    <property type="entry name" value="LRR_dom_sf"/>
</dbReference>
<dbReference type="Pfam" id="PF00069">
    <property type="entry name" value="Pkinase"/>
    <property type="match status" value="1"/>
</dbReference>
<keyword evidence="12" id="KW-0547">Nucleotide-binding</keyword>
<evidence type="ECO:0000256" key="9">
    <source>
        <dbReference type="ARBA" id="ARBA00022692"/>
    </source>
</evidence>
<keyword evidence="7" id="KW-0433">Leucine-rich repeat</keyword>
<dbReference type="SUPFAM" id="SSF52075">
    <property type="entry name" value="Outer arm dynein light chain 1"/>
    <property type="match status" value="1"/>
</dbReference>
<dbReference type="AlphaFoldDB" id="A0A068TLH9"/>
<dbReference type="SMART" id="SM00220">
    <property type="entry name" value="S_TKc"/>
    <property type="match status" value="1"/>
</dbReference>
<evidence type="ECO:0000256" key="17">
    <source>
        <dbReference type="ARBA" id="ARBA00023170"/>
    </source>
</evidence>
<keyword evidence="17" id="KW-0675">Receptor</keyword>
<dbReference type="InParanoid" id="A0A068TLH9"/>
<keyword evidence="8" id="KW-0808">Transferase</keyword>
<sequence length="864" mass="95756">MDIITVLFHLALLLSLPTVSIALIKRSIQTDQSALFALKSQLFDSKNLLRTNWTANVSVCNWFGVTCFSRHHRVVSLNLSYLGLQGSIPPDIGNLSFLSSIDLSGNNFHGNLPMEEGMVHLRRLRYISLANNNFVQGNIPREIGNLGNLKILRMANNQLTGFIPLTLFNISSLQIVNLTNNTLTGDLPVNLCSELSNLQEFYLSSNKLSGQILSRFDNCSELRELSLSSNVLSGTLPREIGNLTMLKVLSLGQNNFAEGSIPPEIGNLSGLVELDLSSNYLTGQFPLAFEGLSNLEALELQNNRILGSLPPYLCKFRSLTLLNLSENKFSGQLPDCFGNMTSLRKLYLSSNILNSTMPASLGNLKDLLYLDVHSNALGGYLPQEIGNLKAAISIDMSRNKFAGNIPTTVGNLQNLIDFSLAHNELQGSIPERVGKMVNLESLDLSQNNLTGEIPTSLVSLLELNYFNVSFNRLHGKVPANGSFLNFTRESFMSNEAFCGGPPQLRLPPCPNNSPKASRTKKFPKVAYILLQIALTVIAVSIFVLVLIMAQRRSINRTQTNPLPPTTHERISYYDLVHATNDFGESNLIASGSYGSVYKGVLSDGSILAIKVFNLQVEGAFKSFDAECEVLRNIRHRNLVKVISSCSNHDFRALVLEYMPNGSLERWLYSHNYFLDFLQRLNIMIDAATALDYLHHGYSSPIVHCDLKPSNVLLDQDLTGHVGDFGIAKLLSGGESKAITNTLATIGYIAPEYGSEGKVSRKCDVYSFGILLMETFSRKKPTDEMFTEDCGLKDWVRHLLQNPELDLVDHNLITPPDENSTTIVQCIFKVMEMAVTCTVESPEQRIDIKDALNELRNIKVQFLSK</sequence>
<dbReference type="Gene3D" id="1.10.510.10">
    <property type="entry name" value="Transferase(Phosphotransferase) domain 1"/>
    <property type="match status" value="1"/>
</dbReference>
<keyword evidence="14" id="KW-0067">ATP-binding</keyword>
<evidence type="ECO:0000256" key="18">
    <source>
        <dbReference type="ARBA" id="ARBA00023180"/>
    </source>
</evidence>
<dbReference type="InterPro" id="IPR001611">
    <property type="entry name" value="Leu-rich_rpt"/>
</dbReference>
<feature type="domain" description="Protein kinase" evidence="23">
    <location>
        <begin position="582"/>
        <end position="862"/>
    </location>
</feature>
<dbReference type="OrthoDB" id="676979at2759"/>
<dbReference type="Pfam" id="PF13855">
    <property type="entry name" value="LRR_8"/>
    <property type="match status" value="1"/>
</dbReference>
<comment type="catalytic activity">
    <reaction evidence="20">
        <text>L-seryl-[protein] + ATP = O-phospho-L-seryl-[protein] + ADP + H(+)</text>
        <dbReference type="Rhea" id="RHEA:17989"/>
        <dbReference type="Rhea" id="RHEA-COMP:9863"/>
        <dbReference type="Rhea" id="RHEA-COMP:11604"/>
        <dbReference type="ChEBI" id="CHEBI:15378"/>
        <dbReference type="ChEBI" id="CHEBI:29999"/>
        <dbReference type="ChEBI" id="CHEBI:30616"/>
        <dbReference type="ChEBI" id="CHEBI:83421"/>
        <dbReference type="ChEBI" id="CHEBI:456216"/>
        <dbReference type="EC" id="2.7.11.1"/>
    </reaction>
</comment>
<evidence type="ECO:0000256" key="15">
    <source>
        <dbReference type="ARBA" id="ARBA00022989"/>
    </source>
</evidence>
<reference evidence="25" key="1">
    <citation type="journal article" date="2014" name="Science">
        <title>The coffee genome provides insight into the convergent evolution of caffeine biosynthesis.</title>
        <authorList>
            <person name="Denoeud F."/>
            <person name="Carretero-Paulet L."/>
            <person name="Dereeper A."/>
            <person name="Droc G."/>
            <person name="Guyot R."/>
            <person name="Pietrella M."/>
            <person name="Zheng C."/>
            <person name="Alberti A."/>
            <person name="Anthony F."/>
            <person name="Aprea G."/>
            <person name="Aury J.M."/>
            <person name="Bento P."/>
            <person name="Bernard M."/>
            <person name="Bocs S."/>
            <person name="Campa C."/>
            <person name="Cenci A."/>
            <person name="Combes M.C."/>
            <person name="Crouzillat D."/>
            <person name="Da Silva C."/>
            <person name="Daddiego L."/>
            <person name="De Bellis F."/>
            <person name="Dussert S."/>
            <person name="Garsmeur O."/>
            <person name="Gayraud T."/>
            <person name="Guignon V."/>
            <person name="Jahn K."/>
            <person name="Jamilloux V."/>
            <person name="Joet T."/>
            <person name="Labadie K."/>
            <person name="Lan T."/>
            <person name="Leclercq J."/>
            <person name="Lepelley M."/>
            <person name="Leroy T."/>
            <person name="Li L.T."/>
            <person name="Librado P."/>
            <person name="Lopez L."/>
            <person name="Munoz A."/>
            <person name="Noel B."/>
            <person name="Pallavicini A."/>
            <person name="Perrotta G."/>
            <person name="Poncet V."/>
            <person name="Pot D."/>
            <person name="Priyono X."/>
            <person name="Rigoreau M."/>
            <person name="Rouard M."/>
            <person name="Rozas J."/>
            <person name="Tranchant-Dubreuil C."/>
            <person name="VanBuren R."/>
            <person name="Zhang Q."/>
            <person name="Andrade A.C."/>
            <person name="Argout X."/>
            <person name="Bertrand B."/>
            <person name="de Kochko A."/>
            <person name="Graziosi G."/>
            <person name="Henry R.J."/>
            <person name="Jayarama X."/>
            <person name="Ming R."/>
            <person name="Nagai C."/>
            <person name="Rounsley S."/>
            <person name="Sankoff D."/>
            <person name="Giuliano G."/>
            <person name="Albert V.A."/>
            <person name="Wincker P."/>
            <person name="Lashermes P."/>
        </authorList>
    </citation>
    <scope>NUCLEOTIDE SEQUENCE [LARGE SCALE GENOMIC DNA]</scope>
    <source>
        <strain evidence="25">cv. DH200-94</strain>
    </source>
</reference>
<evidence type="ECO:0000256" key="19">
    <source>
        <dbReference type="ARBA" id="ARBA00047899"/>
    </source>
</evidence>
<evidence type="ECO:0000313" key="25">
    <source>
        <dbReference type="Proteomes" id="UP000295252"/>
    </source>
</evidence>
<dbReference type="GO" id="GO:0004674">
    <property type="term" value="F:protein serine/threonine kinase activity"/>
    <property type="evidence" value="ECO:0007669"/>
    <property type="project" value="UniProtKB-KW"/>
</dbReference>
<dbReference type="SUPFAM" id="SSF52058">
    <property type="entry name" value="L domain-like"/>
    <property type="match status" value="1"/>
</dbReference>
<evidence type="ECO:0000256" key="14">
    <source>
        <dbReference type="ARBA" id="ARBA00022840"/>
    </source>
</evidence>
<evidence type="ECO:0000256" key="16">
    <source>
        <dbReference type="ARBA" id="ARBA00023136"/>
    </source>
</evidence>
<dbReference type="EC" id="2.7.11.1" evidence="3"/>
<organism evidence="24 25">
    <name type="scientific">Coffea canephora</name>
    <name type="common">Robusta coffee</name>
    <dbReference type="NCBI Taxonomy" id="49390"/>
    <lineage>
        <taxon>Eukaryota</taxon>
        <taxon>Viridiplantae</taxon>
        <taxon>Streptophyta</taxon>
        <taxon>Embryophyta</taxon>
        <taxon>Tracheophyta</taxon>
        <taxon>Spermatophyta</taxon>
        <taxon>Magnoliopsida</taxon>
        <taxon>eudicotyledons</taxon>
        <taxon>Gunneridae</taxon>
        <taxon>Pentapetalae</taxon>
        <taxon>asterids</taxon>
        <taxon>lamiids</taxon>
        <taxon>Gentianales</taxon>
        <taxon>Rubiaceae</taxon>
        <taxon>Ixoroideae</taxon>
        <taxon>Gardenieae complex</taxon>
        <taxon>Bertiereae - Coffeeae clade</taxon>
        <taxon>Coffeeae</taxon>
        <taxon>Coffea</taxon>
    </lineage>
</organism>
<evidence type="ECO:0000256" key="6">
    <source>
        <dbReference type="ARBA" id="ARBA00022553"/>
    </source>
</evidence>
<dbReference type="STRING" id="49390.A0A068TLH9"/>
<evidence type="ECO:0000256" key="5">
    <source>
        <dbReference type="ARBA" id="ARBA00022527"/>
    </source>
</evidence>
<dbReference type="InterPro" id="IPR011009">
    <property type="entry name" value="Kinase-like_dom_sf"/>
</dbReference>
<evidence type="ECO:0000256" key="11">
    <source>
        <dbReference type="ARBA" id="ARBA00022737"/>
    </source>
</evidence>
<keyword evidence="25" id="KW-1185">Reference proteome</keyword>
<dbReference type="Pfam" id="PF00560">
    <property type="entry name" value="LRR_1"/>
    <property type="match status" value="7"/>
</dbReference>
<keyword evidence="5" id="KW-0723">Serine/threonine-protein kinase</keyword>
<evidence type="ECO:0000256" key="12">
    <source>
        <dbReference type="ARBA" id="ARBA00022741"/>
    </source>
</evidence>
<name>A0A068TLH9_COFCA</name>
<evidence type="ECO:0000256" key="2">
    <source>
        <dbReference type="ARBA" id="ARBA00008684"/>
    </source>
</evidence>
<evidence type="ECO:0000256" key="20">
    <source>
        <dbReference type="ARBA" id="ARBA00048679"/>
    </source>
</evidence>
<dbReference type="FunFam" id="3.80.10.10:FF:000317">
    <property type="entry name" value="Inactive leucine-rich repeat receptor-like protein kinase"/>
    <property type="match status" value="1"/>
</dbReference>
<evidence type="ECO:0000256" key="13">
    <source>
        <dbReference type="ARBA" id="ARBA00022777"/>
    </source>
</evidence>
<dbReference type="Gene3D" id="3.80.10.10">
    <property type="entry name" value="Ribonuclease Inhibitor"/>
    <property type="match status" value="3"/>
</dbReference>